<gene>
    <name evidence="7" type="ORF">EAG_00732</name>
</gene>
<sequence length="482" mass="55386">MDIVTFRANNERYHRAQEVTETYLRRAGETLMQMRFTSDVATARLPAASAPSGGGKRSRSNVPGKWNAKSWTARMSRENLVVRSIGRRKSPGKDVIIQDDDVDCTMTEKRILALAAKHPFLTAIHSCFQTTDRLFFVMEYENAYKIIMKITVPREENKKSRRRGGVFPVSLQTRGDRPESATIRVARRLKIGLHEISLDIVLSSLDFQDKIKTRFLISSQDNTKTKIVPRPRLKIISLKSNSQILDKERFTQELMHISAFKNLLSNLENSTEIYIIGIYLNIYSCDFSLDKPATLNKRCEQTMQMQACIDSDFHERTEGNVPRLPSFASCSPPGSRSCLPLWTLPRWTVRSYSHERFQTFPTLLRRAILGGVLAHATGLLHFDRSFSASFRWIRTAPTRGRCQKERFRNAVAQCSCNNVYDSEKCRTNLHVTQGTFMGLMCSLTIFDDEAFTNTYKIDFLYNKAIRYAINLDYNYLQDDKES</sequence>
<evidence type="ECO:0000313" key="7">
    <source>
        <dbReference type="EMBL" id="EFN63027.1"/>
    </source>
</evidence>
<dbReference type="GO" id="GO:0004674">
    <property type="term" value="F:protein serine/threonine kinase activity"/>
    <property type="evidence" value="ECO:0007669"/>
    <property type="project" value="UniProtKB-KW"/>
</dbReference>
<dbReference type="EMBL" id="GL442807">
    <property type="protein sequence ID" value="EFN63027.1"/>
    <property type="molecule type" value="Genomic_DNA"/>
</dbReference>
<dbReference type="FunFam" id="3.30.200.20:FF:000103">
    <property type="entry name" value="Protein kinase C"/>
    <property type="match status" value="1"/>
</dbReference>
<keyword evidence="5" id="KW-0067">ATP-binding</keyword>
<dbReference type="InterPro" id="IPR011009">
    <property type="entry name" value="Kinase-like_dom_sf"/>
</dbReference>
<dbReference type="GO" id="GO:0005524">
    <property type="term" value="F:ATP binding"/>
    <property type="evidence" value="ECO:0007669"/>
    <property type="project" value="UniProtKB-KW"/>
</dbReference>
<dbReference type="AlphaFoldDB" id="E2AU79"/>
<evidence type="ECO:0000256" key="2">
    <source>
        <dbReference type="ARBA" id="ARBA00022679"/>
    </source>
</evidence>
<keyword evidence="4 7" id="KW-0418">Kinase</keyword>
<dbReference type="PANTHER" id="PTHR24351">
    <property type="entry name" value="RIBOSOMAL PROTEIN S6 KINASE"/>
    <property type="match status" value="1"/>
</dbReference>
<evidence type="ECO:0000256" key="5">
    <source>
        <dbReference type="ARBA" id="ARBA00022840"/>
    </source>
</evidence>
<name>E2AU79_CAMFO</name>
<accession>E2AU79</accession>
<proteinExistence type="predicted"/>
<dbReference type="STRING" id="104421.E2AU79"/>
<evidence type="ECO:0000256" key="1">
    <source>
        <dbReference type="ARBA" id="ARBA00022527"/>
    </source>
</evidence>
<dbReference type="SUPFAM" id="SSF56112">
    <property type="entry name" value="Protein kinase-like (PK-like)"/>
    <property type="match status" value="1"/>
</dbReference>
<evidence type="ECO:0000256" key="6">
    <source>
        <dbReference type="SAM" id="MobiDB-lite"/>
    </source>
</evidence>
<organism evidence="8">
    <name type="scientific">Camponotus floridanus</name>
    <name type="common">Florida carpenter ant</name>
    <dbReference type="NCBI Taxonomy" id="104421"/>
    <lineage>
        <taxon>Eukaryota</taxon>
        <taxon>Metazoa</taxon>
        <taxon>Ecdysozoa</taxon>
        <taxon>Arthropoda</taxon>
        <taxon>Hexapoda</taxon>
        <taxon>Insecta</taxon>
        <taxon>Pterygota</taxon>
        <taxon>Neoptera</taxon>
        <taxon>Endopterygota</taxon>
        <taxon>Hymenoptera</taxon>
        <taxon>Apocrita</taxon>
        <taxon>Aculeata</taxon>
        <taxon>Formicoidea</taxon>
        <taxon>Formicidae</taxon>
        <taxon>Formicinae</taxon>
        <taxon>Camponotus</taxon>
    </lineage>
</organism>
<keyword evidence="1" id="KW-0723">Serine/threonine-protein kinase</keyword>
<evidence type="ECO:0000313" key="8">
    <source>
        <dbReference type="Proteomes" id="UP000000311"/>
    </source>
</evidence>
<keyword evidence="3" id="KW-0547">Nucleotide-binding</keyword>
<evidence type="ECO:0000256" key="4">
    <source>
        <dbReference type="ARBA" id="ARBA00022777"/>
    </source>
</evidence>
<dbReference type="InParanoid" id="E2AU79"/>
<dbReference type="Gene3D" id="3.30.200.20">
    <property type="entry name" value="Phosphorylase Kinase, domain 1"/>
    <property type="match status" value="1"/>
</dbReference>
<keyword evidence="2" id="KW-0808">Transferase</keyword>
<feature type="region of interest" description="Disordered" evidence="6">
    <location>
        <begin position="46"/>
        <end position="65"/>
    </location>
</feature>
<dbReference type="Proteomes" id="UP000000311">
    <property type="component" value="Unassembled WGS sequence"/>
</dbReference>
<keyword evidence="8" id="KW-1185">Reference proteome</keyword>
<reference evidence="7 8" key="1">
    <citation type="journal article" date="2010" name="Science">
        <title>Genomic comparison of the ants Camponotus floridanus and Harpegnathos saltator.</title>
        <authorList>
            <person name="Bonasio R."/>
            <person name="Zhang G."/>
            <person name="Ye C."/>
            <person name="Mutti N.S."/>
            <person name="Fang X."/>
            <person name="Qin N."/>
            <person name="Donahue G."/>
            <person name="Yang P."/>
            <person name="Li Q."/>
            <person name="Li C."/>
            <person name="Zhang P."/>
            <person name="Huang Z."/>
            <person name="Berger S.L."/>
            <person name="Reinberg D."/>
            <person name="Wang J."/>
            <person name="Liebig J."/>
        </authorList>
    </citation>
    <scope>NUCLEOTIDE SEQUENCE [LARGE SCALE GENOMIC DNA]</scope>
    <source>
        <strain evidence="8">C129</strain>
    </source>
</reference>
<evidence type="ECO:0000256" key="3">
    <source>
        <dbReference type="ARBA" id="ARBA00022741"/>
    </source>
</evidence>
<protein>
    <submittedName>
        <fullName evidence="7">Protein kinase C</fullName>
    </submittedName>
</protein>